<proteinExistence type="predicted"/>
<organism evidence="1 2">
    <name type="scientific">Arctium lappa</name>
    <name type="common">Greater burdock</name>
    <name type="synonym">Lappa major</name>
    <dbReference type="NCBI Taxonomy" id="4217"/>
    <lineage>
        <taxon>Eukaryota</taxon>
        <taxon>Viridiplantae</taxon>
        <taxon>Streptophyta</taxon>
        <taxon>Embryophyta</taxon>
        <taxon>Tracheophyta</taxon>
        <taxon>Spermatophyta</taxon>
        <taxon>Magnoliopsida</taxon>
        <taxon>eudicotyledons</taxon>
        <taxon>Gunneridae</taxon>
        <taxon>Pentapetalae</taxon>
        <taxon>asterids</taxon>
        <taxon>campanulids</taxon>
        <taxon>Asterales</taxon>
        <taxon>Asteraceae</taxon>
        <taxon>Carduoideae</taxon>
        <taxon>Cardueae</taxon>
        <taxon>Arctiinae</taxon>
        <taxon>Arctium</taxon>
    </lineage>
</organism>
<comment type="caution">
    <text evidence="1">The sequence shown here is derived from an EMBL/GenBank/DDBJ whole genome shotgun (WGS) entry which is preliminary data.</text>
</comment>
<evidence type="ECO:0000313" key="2">
    <source>
        <dbReference type="Proteomes" id="UP001055879"/>
    </source>
</evidence>
<gene>
    <name evidence="1" type="ORF">L6452_31965</name>
</gene>
<name>A0ACB8Z452_ARCLA</name>
<evidence type="ECO:0000313" key="1">
    <source>
        <dbReference type="EMBL" id="KAI3692156.1"/>
    </source>
</evidence>
<reference evidence="2" key="1">
    <citation type="journal article" date="2022" name="Mol. Ecol. Resour.">
        <title>The genomes of chicory, endive, great burdock and yacon provide insights into Asteraceae palaeo-polyploidization history and plant inulin production.</title>
        <authorList>
            <person name="Fan W."/>
            <person name="Wang S."/>
            <person name="Wang H."/>
            <person name="Wang A."/>
            <person name="Jiang F."/>
            <person name="Liu H."/>
            <person name="Zhao H."/>
            <person name="Xu D."/>
            <person name="Zhang Y."/>
        </authorList>
    </citation>
    <scope>NUCLEOTIDE SEQUENCE [LARGE SCALE GENOMIC DNA]</scope>
    <source>
        <strain evidence="2">cv. Niubang</strain>
    </source>
</reference>
<dbReference type="EMBL" id="CM042057">
    <property type="protein sequence ID" value="KAI3692156.1"/>
    <property type="molecule type" value="Genomic_DNA"/>
</dbReference>
<protein>
    <submittedName>
        <fullName evidence="1">Uncharacterized protein</fullName>
    </submittedName>
</protein>
<keyword evidence="2" id="KW-1185">Reference proteome</keyword>
<accession>A0ACB8Z452</accession>
<reference evidence="1 2" key="2">
    <citation type="journal article" date="2022" name="Mol. Ecol. Resour.">
        <title>The genomes of chicory, endive, great burdock and yacon provide insights into Asteraceae paleo-polyploidization history and plant inulin production.</title>
        <authorList>
            <person name="Fan W."/>
            <person name="Wang S."/>
            <person name="Wang H."/>
            <person name="Wang A."/>
            <person name="Jiang F."/>
            <person name="Liu H."/>
            <person name="Zhao H."/>
            <person name="Xu D."/>
            <person name="Zhang Y."/>
        </authorList>
    </citation>
    <scope>NUCLEOTIDE SEQUENCE [LARGE SCALE GENOMIC DNA]</scope>
    <source>
        <strain evidence="2">cv. Niubang</strain>
    </source>
</reference>
<dbReference type="Proteomes" id="UP001055879">
    <property type="component" value="Linkage Group LG11"/>
</dbReference>
<sequence length="80" mass="9008">MVIEGHFPRTPATKGSSIRKQASKHQSSGCAIVSSAICNINDLWRQLFHFHDSYAMKKVKAGDFESDKFGARCIRFFLDS</sequence>